<evidence type="ECO:0000313" key="3">
    <source>
        <dbReference type="EMBL" id="CAF3615310.1"/>
    </source>
</evidence>
<name>A0A813UF45_9BILA</name>
<organism evidence="1 5">
    <name type="scientific">Didymodactylos carnosus</name>
    <dbReference type="NCBI Taxonomy" id="1234261"/>
    <lineage>
        <taxon>Eukaryota</taxon>
        <taxon>Metazoa</taxon>
        <taxon>Spiralia</taxon>
        <taxon>Gnathifera</taxon>
        <taxon>Rotifera</taxon>
        <taxon>Eurotatoria</taxon>
        <taxon>Bdelloidea</taxon>
        <taxon>Philodinida</taxon>
        <taxon>Philodinidae</taxon>
        <taxon>Didymodactylos</taxon>
    </lineage>
</organism>
<dbReference type="EMBL" id="CAJOBC010000691">
    <property type="protein sequence ID" value="CAF3615310.1"/>
    <property type="molecule type" value="Genomic_DNA"/>
</dbReference>
<evidence type="ECO:0000313" key="2">
    <source>
        <dbReference type="EMBL" id="CAF0971139.1"/>
    </source>
</evidence>
<dbReference type="GO" id="GO:0060271">
    <property type="term" value="P:cilium assembly"/>
    <property type="evidence" value="ECO:0007669"/>
    <property type="project" value="TreeGrafter"/>
</dbReference>
<evidence type="ECO:0000313" key="4">
    <source>
        <dbReference type="EMBL" id="CAF3742520.1"/>
    </source>
</evidence>
<keyword evidence="5" id="KW-1185">Reference proteome</keyword>
<comment type="caution">
    <text evidence="1">The sequence shown here is derived from an EMBL/GenBank/DDBJ whole genome shotgun (WGS) entry which is preliminary data.</text>
</comment>
<gene>
    <name evidence="1" type="ORF">GPM918_LOCUS4919</name>
    <name evidence="2" type="ORF">OVA965_LOCUS13106</name>
    <name evidence="3" type="ORF">SRO942_LOCUS4920</name>
    <name evidence="4" type="ORF">TMI583_LOCUS13110</name>
</gene>
<dbReference type="Proteomes" id="UP000677228">
    <property type="component" value="Unassembled WGS sequence"/>
</dbReference>
<evidence type="ECO:0000313" key="1">
    <source>
        <dbReference type="EMBL" id="CAF0828358.1"/>
    </source>
</evidence>
<dbReference type="PANTHER" id="PTHR24274">
    <property type="entry name" value="CILIA- AND FLAGELLA-ASSOCIATED PROTEIN 161"/>
    <property type="match status" value="1"/>
</dbReference>
<dbReference type="Proteomes" id="UP000681722">
    <property type="component" value="Unassembled WGS sequence"/>
</dbReference>
<proteinExistence type="predicted"/>
<dbReference type="EMBL" id="CAJNOQ010000691">
    <property type="protein sequence ID" value="CAF0828358.1"/>
    <property type="molecule type" value="Genomic_DNA"/>
</dbReference>
<dbReference type="OrthoDB" id="2126411at2759"/>
<dbReference type="Proteomes" id="UP000663829">
    <property type="component" value="Unassembled WGS sequence"/>
</dbReference>
<dbReference type="GO" id="GO:0031514">
    <property type="term" value="C:motile cilium"/>
    <property type="evidence" value="ECO:0007669"/>
    <property type="project" value="TreeGrafter"/>
</dbReference>
<protein>
    <submittedName>
        <fullName evidence="1">Uncharacterized protein</fullName>
    </submittedName>
</protein>
<evidence type="ECO:0000313" key="5">
    <source>
        <dbReference type="Proteomes" id="UP000663829"/>
    </source>
</evidence>
<dbReference type="InterPro" id="IPR055325">
    <property type="entry name" value="CF161"/>
</dbReference>
<reference evidence="1" key="1">
    <citation type="submission" date="2021-02" db="EMBL/GenBank/DDBJ databases">
        <authorList>
            <person name="Nowell W R."/>
        </authorList>
    </citation>
    <scope>NUCLEOTIDE SEQUENCE</scope>
</reference>
<accession>A0A813UF45</accession>
<dbReference type="Proteomes" id="UP000682733">
    <property type="component" value="Unassembled WGS sequence"/>
</dbReference>
<dbReference type="PANTHER" id="PTHR24274:SF1">
    <property type="entry name" value="CILIA- AND FLAGELLA-ASSOCIATED PROTEIN 161"/>
    <property type="match status" value="1"/>
</dbReference>
<dbReference type="EMBL" id="CAJNOK010005401">
    <property type="protein sequence ID" value="CAF0971139.1"/>
    <property type="molecule type" value="Genomic_DNA"/>
</dbReference>
<sequence length="172" mass="19330">MMGSRANVRPFNAHVLIGNWYEDRVMEEEVLKDFLEKRYTGQLASQKMSEVEKMSQGVSLSVPAGDSLLRFGHQVILVNKWIDSENFTGDQKEASCLLSTGISYPASSYDNKQAIQMTASGTTMMRPTQRTALIIQKSPYGREFEIMCELSTGSLSAYKSPILWTFTTQSSY</sequence>
<dbReference type="AlphaFoldDB" id="A0A813UF45"/>
<dbReference type="EMBL" id="CAJOBA010005408">
    <property type="protein sequence ID" value="CAF3742520.1"/>
    <property type="molecule type" value="Genomic_DNA"/>
</dbReference>